<dbReference type="AlphaFoldDB" id="A0A1C3ZKK8"/>
<dbReference type="PANTHER" id="PTHR30383">
    <property type="entry name" value="THIOESTERASE 1/PROTEASE 1/LYSOPHOSPHOLIPASE L1"/>
    <property type="match status" value="1"/>
</dbReference>
<organism evidence="2 3">
    <name type="scientific">Kosakonia oryziphila</name>
    <dbReference type="NCBI Taxonomy" id="1005667"/>
    <lineage>
        <taxon>Bacteria</taxon>
        <taxon>Pseudomonadati</taxon>
        <taxon>Pseudomonadota</taxon>
        <taxon>Gammaproteobacteria</taxon>
        <taxon>Enterobacterales</taxon>
        <taxon>Enterobacteriaceae</taxon>
        <taxon>Kosakonia</taxon>
    </lineage>
</organism>
<dbReference type="PANTHER" id="PTHR30383:SF5">
    <property type="entry name" value="SGNH HYDROLASE-TYPE ESTERASE DOMAIN-CONTAINING PROTEIN"/>
    <property type="match status" value="1"/>
</dbReference>
<dbReference type="InterPro" id="IPR051532">
    <property type="entry name" value="Ester_Hydrolysis_Enzymes"/>
</dbReference>
<evidence type="ECO:0000259" key="1">
    <source>
        <dbReference type="Pfam" id="PF13472"/>
    </source>
</evidence>
<dbReference type="OrthoDB" id="6635439at2"/>
<dbReference type="Proteomes" id="UP000198515">
    <property type="component" value="Unassembled WGS sequence"/>
</dbReference>
<name>A0A1C3ZKK8_9ENTR</name>
<proteinExistence type="predicted"/>
<evidence type="ECO:0000313" key="3">
    <source>
        <dbReference type="Proteomes" id="UP000198515"/>
    </source>
</evidence>
<reference evidence="3" key="1">
    <citation type="submission" date="2016-08" db="EMBL/GenBank/DDBJ databases">
        <authorList>
            <person name="Varghese N."/>
            <person name="Submissions Spin"/>
        </authorList>
    </citation>
    <scope>NUCLEOTIDE SEQUENCE [LARGE SCALE GENOMIC DNA]</scope>
    <source>
        <strain evidence="3">REICA_142</strain>
    </source>
</reference>
<dbReference type="InterPro" id="IPR036514">
    <property type="entry name" value="SGNH_hydro_sf"/>
</dbReference>
<protein>
    <submittedName>
        <fullName evidence="2">Lysophospholipase L1</fullName>
    </submittedName>
</protein>
<evidence type="ECO:0000313" key="2">
    <source>
        <dbReference type="EMBL" id="SCB82858.1"/>
    </source>
</evidence>
<dbReference type="InterPro" id="IPR013830">
    <property type="entry name" value="SGNH_hydro"/>
</dbReference>
<dbReference type="RefSeq" id="WP_090133076.1">
    <property type="nucleotide sequence ID" value="NZ_FMBC01000002.1"/>
</dbReference>
<keyword evidence="3" id="KW-1185">Reference proteome</keyword>
<sequence>MSDDVMKKTDMVVASYDSSYFTYESVDAGLKETNENEYFRVPQGSEASNAFLYYRKISGKAVEVAETIGGQYVKNEIHSLYEICGRGPQVFNLFDASRITEGKYVNTVGALSANAAYFASDMLPVQDNAQYVFTKQVAHLAFYGFDKKFISYAGAVDANTPFTTPEGTFFVRFSQTLSTGADTQVLTKGTSAPSVYMGYGWRDWYRQDLKSHQQTVELFNKNFPGANLVNRNEVLMGYALSTNGSVTANTSYYVTDFIPVVPLATYICNRASNVVCCYDVTLKKVDVLSIHTNTPFTTPADAAYIRMHATPLNSADTLMLLHGSDMPADYVPFGAPNKQDITQTSLQISRSTLNAALPAGRNIFDKSRAQVGYTVSYQNGAVGQNATYAITGLIPVTPGGHFVSSFGTNSLCFYNASGQFISGSKDYSSSARTPVSVPEGAWFVQFQVTPVNRLEALMVTEGDAEQTGYIPFGGSSNALPGQGKKVLWLGDSITYSGFYIPFVLQETGLTTLANYGVPGQGIRTMSGQLTAETIASADLISVFGGTNDYGGNRPLGTLADCRADYDEASGKSFYYDVFYVLNAIFTLKPEVPVVFSTPLKRGNVAGQTVVYPAANGAGVKLEQYVQAIKEVCSVFSVPVCDLFNESGVNLYNLSQFTLDNLHPNDAGSERIAHKMVERFNSML</sequence>
<dbReference type="EMBL" id="FMBC01000002">
    <property type="protein sequence ID" value="SCB82858.1"/>
    <property type="molecule type" value="Genomic_DNA"/>
</dbReference>
<dbReference type="SUPFAM" id="SSF52266">
    <property type="entry name" value="SGNH hydrolase"/>
    <property type="match status" value="1"/>
</dbReference>
<dbReference type="GO" id="GO:0004622">
    <property type="term" value="F:phosphatidylcholine lysophospholipase activity"/>
    <property type="evidence" value="ECO:0007669"/>
    <property type="project" value="TreeGrafter"/>
</dbReference>
<dbReference type="Pfam" id="PF13472">
    <property type="entry name" value="Lipase_GDSL_2"/>
    <property type="match status" value="1"/>
</dbReference>
<dbReference type="Gene3D" id="3.40.50.1110">
    <property type="entry name" value="SGNH hydrolase"/>
    <property type="match status" value="1"/>
</dbReference>
<gene>
    <name evidence="2" type="ORF">GA0061070_100245</name>
</gene>
<feature type="domain" description="SGNH hydrolase-type esterase" evidence="1">
    <location>
        <begin position="489"/>
        <end position="669"/>
    </location>
</feature>
<accession>A0A1C3ZKK8</accession>